<evidence type="ECO:0000256" key="1">
    <source>
        <dbReference type="SAM" id="MobiDB-lite"/>
    </source>
</evidence>
<feature type="compositionally biased region" description="Polar residues" evidence="1">
    <location>
        <begin position="237"/>
        <end position="250"/>
    </location>
</feature>
<feature type="compositionally biased region" description="Low complexity" evidence="1">
    <location>
        <begin position="219"/>
        <end position="230"/>
    </location>
</feature>
<dbReference type="SUPFAM" id="SSF69360">
    <property type="entry name" value="Cell wall binding repeat"/>
    <property type="match status" value="1"/>
</dbReference>
<protein>
    <submittedName>
        <fullName evidence="3">Cell wall-binding repeat protein</fullName>
    </submittedName>
</protein>
<dbReference type="EMBL" id="ACKX01000125">
    <property type="protein sequence ID" value="EEJ51382.1"/>
    <property type="molecule type" value="Genomic_DNA"/>
</dbReference>
<gene>
    <name evidence="3" type="ORF">HMPREF6123_1298</name>
</gene>
<feature type="compositionally biased region" description="Polar residues" evidence="1">
    <location>
        <begin position="188"/>
        <end position="201"/>
    </location>
</feature>
<evidence type="ECO:0000313" key="3">
    <source>
        <dbReference type="EMBL" id="EEJ51382.1"/>
    </source>
</evidence>
<feature type="chain" id="PRO_5002913798" evidence="2">
    <location>
        <begin position="51"/>
        <end position="250"/>
    </location>
</feature>
<name>C2KXS9_9FIRM</name>
<keyword evidence="2" id="KW-0732">Signal</keyword>
<reference evidence="3 4" key="1">
    <citation type="submission" date="2009-04" db="EMBL/GenBank/DDBJ databases">
        <authorList>
            <person name="Qin X."/>
            <person name="Bachman B."/>
            <person name="Battles P."/>
            <person name="Bell A."/>
            <person name="Bess C."/>
            <person name="Bickham C."/>
            <person name="Chaboub L."/>
            <person name="Chen D."/>
            <person name="Coyle M."/>
            <person name="Deiros D.R."/>
            <person name="Dinh H."/>
            <person name="Forbes L."/>
            <person name="Fowler G."/>
            <person name="Francisco L."/>
            <person name="Fu Q."/>
            <person name="Gubbala S."/>
            <person name="Hale W."/>
            <person name="Han Y."/>
            <person name="Hemphill L."/>
            <person name="Highlander S.K."/>
            <person name="Hirani K."/>
            <person name="Hogues M."/>
            <person name="Jackson L."/>
            <person name="Jakkamsetti A."/>
            <person name="Javaid M."/>
            <person name="Jiang H."/>
            <person name="Korchina V."/>
            <person name="Kovar C."/>
            <person name="Lara F."/>
            <person name="Lee S."/>
            <person name="Mata R."/>
            <person name="Mathew T."/>
            <person name="Moen C."/>
            <person name="Morales K."/>
            <person name="Munidasa M."/>
            <person name="Nazareth L."/>
            <person name="Ngo R."/>
            <person name="Nguyen L."/>
            <person name="Okwuonu G."/>
            <person name="Ongeri F."/>
            <person name="Patil S."/>
            <person name="Petrosino J."/>
            <person name="Pham C."/>
            <person name="Pham P."/>
            <person name="Pu L.-L."/>
            <person name="Puazo M."/>
            <person name="Raj R."/>
            <person name="Reid J."/>
            <person name="Rouhana J."/>
            <person name="Saada N."/>
            <person name="Shang Y."/>
            <person name="Simmons D."/>
            <person name="Thornton R."/>
            <person name="Warren J."/>
            <person name="Weissenberger G."/>
            <person name="Zhang J."/>
            <person name="Zhang L."/>
            <person name="Zhou C."/>
            <person name="Zhu D."/>
            <person name="Muzny D."/>
            <person name="Worley K."/>
            <person name="Gibbs R."/>
        </authorList>
    </citation>
    <scope>NUCLEOTIDE SEQUENCE [LARGE SCALE GENOMIC DNA]</scope>
    <source>
        <strain evidence="3 4">F0268</strain>
    </source>
</reference>
<feature type="signal peptide" evidence="2">
    <location>
        <begin position="1"/>
        <end position="50"/>
    </location>
</feature>
<proteinExistence type="predicted"/>
<dbReference type="HOGENOM" id="CLU_1110539_0_0_9"/>
<comment type="caution">
    <text evidence="3">The sequence shown here is derived from an EMBL/GenBank/DDBJ whole genome shotgun (WGS) entry which is preliminary data.</text>
</comment>
<evidence type="ECO:0000313" key="4">
    <source>
        <dbReference type="Proteomes" id="UP000004121"/>
    </source>
</evidence>
<dbReference type="AlphaFoldDB" id="C2KXS9"/>
<feature type="compositionally biased region" description="Gly residues" evidence="1">
    <location>
        <begin position="203"/>
        <end position="218"/>
    </location>
</feature>
<feature type="region of interest" description="Disordered" evidence="1">
    <location>
        <begin position="188"/>
        <end position="250"/>
    </location>
</feature>
<sequence>MQTSEFLRKRTEKISTEVKERKMKRMGRKASLLALGLGAALLVSAMPAVAAPQNTEGSWKLEAGQWSFVKPDGSKYQGWVYTDGSWFFLKEDGTLFSGWQKNDAGKWFFMSTLHDGSFGKLLQGWQWVGGYSYYLQEEEGPKFGELLVSSEKDGYKVDAEGHWVNADGTPVYEAGKGYPSVEQKQSAEAAASTTPTKTIISFSGGGSGSGSGGAGGASGKKNGAKASSSNLPKPVVSGSNLVASGSNMGH</sequence>
<dbReference type="eggNOG" id="COG5263">
    <property type="taxonomic scope" value="Bacteria"/>
</dbReference>
<dbReference type="STRING" id="585501.HMPREF6123_1298"/>
<evidence type="ECO:0000256" key="2">
    <source>
        <dbReference type="SAM" id="SignalP"/>
    </source>
</evidence>
<dbReference type="Proteomes" id="UP000004121">
    <property type="component" value="Unassembled WGS sequence"/>
</dbReference>
<accession>C2KXS9</accession>
<dbReference type="InParanoid" id="C2KXS9"/>
<organism evidence="3 4">
    <name type="scientific">Oribacterium sinus F0268</name>
    <dbReference type="NCBI Taxonomy" id="585501"/>
    <lineage>
        <taxon>Bacteria</taxon>
        <taxon>Bacillati</taxon>
        <taxon>Bacillota</taxon>
        <taxon>Clostridia</taxon>
        <taxon>Lachnospirales</taxon>
        <taxon>Lachnospiraceae</taxon>
        <taxon>Oribacterium</taxon>
    </lineage>
</organism>
<dbReference type="Gene3D" id="2.10.270.10">
    <property type="entry name" value="Cholin Binding"/>
    <property type="match status" value="1"/>
</dbReference>
<keyword evidence="4" id="KW-1185">Reference proteome</keyword>